<comment type="caution">
    <text evidence="1">The sequence shown here is derived from an EMBL/GenBank/DDBJ whole genome shotgun (WGS) entry which is preliminary data.</text>
</comment>
<organism evidence="1">
    <name type="scientific">Salmonella enterica</name>
    <name type="common">Salmonella choleraesuis</name>
    <dbReference type="NCBI Taxonomy" id="28901"/>
    <lineage>
        <taxon>Bacteria</taxon>
        <taxon>Pseudomonadati</taxon>
        <taxon>Pseudomonadota</taxon>
        <taxon>Gammaproteobacteria</taxon>
        <taxon>Enterobacterales</taxon>
        <taxon>Enterobacteriaceae</taxon>
        <taxon>Salmonella</taxon>
    </lineage>
</organism>
<sequence length="717" mass="76648">MTVSTEVDHNEYTGNGVTTSFPYTFRIFKKSDLVVQVVDLNENITELILDTDYTVSGAGGYTGGNVVLAAPLNNGYQISISRDLPVTQETDLRNQGKFFAEVHEDAFDKLTMLIQQAISWLRLSLRKPSFVANYYDALNNYIRNLRDPSLPQDAATKNYVDSLANINLSRTLRTPEPIISLPGIDQRKNKIVAMDDSGNPLMVLPESGSAADVLIELAKPYGYTYIGGLAEHFSLPVKFVVVDNAPYNGDLKAALTAATSGSVFWLGKKTYNITGLYGVNRNTVENITIVGAGMPKLSSDKRYLMDGTGTIIQGTIKNQAKGFKIFNLGIDVGDYVSQNVYPSVTYEDGLQHYGVGSNANIEINNVKLLNTVTDTAKPGTHSLLLEQLSGVKLGYVECIGGFHGFTVKCHGLQGGIAHCYGQYGDAFIFKSDSGGACADNYMERITVGLYDNTGWPDVTMGGIYDAHDNVTIDKIGIGELIVQNASWGLIPSDANTGFITNVSIGRYSAFNVYGNYYSLTIDNKCVGWTIGEHRISGASGGIRVHPDSAEINIGTGSSKGNTKSGYALGGNSLSHGVIFANENGEAGVDYLGGLGFDASLVHGYVNGTVLFSGMPTAKNGNPINGWGDTGAFDMNITGKTVNITGSLTRGTSAAAYNIISVCQPLKQTPIPAWGVSAGSAMVPVECYVTTSGQLYVAGFASIPTGGTIYFSGQYLFK</sequence>
<name>A0A5T2M4K7_SALER</name>
<evidence type="ECO:0000313" key="1">
    <source>
        <dbReference type="EMBL" id="EAM4560925.1"/>
    </source>
</evidence>
<dbReference type="AlphaFoldDB" id="A0A5T2M4K7"/>
<proteinExistence type="predicted"/>
<reference evidence="1" key="1">
    <citation type="submission" date="2018-11" db="EMBL/GenBank/DDBJ databases">
        <authorList>
            <consortium name="PulseNet: The National Subtyping Network for Foodborne Disease Surveillance"/>
            <person name="Tarr C.L."/>
            <person name="Trees E."/>
            <person name="Katz L.S."/>
            <person name="Carleton-Romer H.A."/>
            <person name="Stroika S."/>
            <person name="Kucerova Z."/>
            <person name="Roache K.F."/>
            <person name="Sabol A.L."/>
            <person name="Besser J."/>
            <person name="Gerner-Smidt P."/>
        </authorList>
    </citation>
    <scope>NUCLEOTIDE SEQUENCE</scope>
    <source>
        <strain evidence="1">PNUSAS060697</strain>
    </source>
</reference>
<protein>
    <submittedName>
        <fullName evidence="1">Phage tail protein</fullName>
    </submittedName>
</protein>
<accession>A0A5T2M4K7</accession>
<dbReference type="EMBL" id="AACUZB010000003">
    <property type="protein sequence ID" value="EAM4560925.1"/>
    <property type="molecule type" value="Genomic_DNA"/>
</dbReference>
<gene>
    <name evidence="1" type="ORF">EFY76_05920</name>
</gene>